<dbReference type="EMBL" id="CM039170">
    <property type="protein sequence ID" value="KAH9805516.1"/>
    <property type="molecule type" value="Genomic_DNA"/>
</dbReference>
<name>A0ACB8P534_CITSI</name>
<comment type="caution">
    <text evidence="1">The sequence shown here is derived from an EMBL/GenBank/DDBJ whole genome shotgun (WGS) entry which is preliminary data.</text>
</comment>
<accession>A0ACB8P534</accession>
<gene>
    <name evidence="1" type="ORF">KPL71_002451</name>
</gene>
<keyword evidence="2" id="KW-1185">Reference proteome</keyword>
<proteinExistence type="predicted"/>
<dbReference type="Proteomes" id="UP000829398">
    <property type="component" value="Chromosome 1"/>
</dbReference>
<evidence type="ECO:0000313" key="2">
    <source>
        <dbReference type="Proteomes" id="UP000829398"/>
    </source>
</evidence>
<reference evidence="2" key="1">
    <citation type="journal article" date="2023" name="Hortic. Res.">
        <title>A chromosome-level phased genome enabling allele-level studies in sweet orange: a case study on citrus Huanglongbing tolerance.</title>
        <authorList>
            <person name="Wu B."/>
            <person name="Yu Q."/>
            <person name="Deng Z."/>
            <person name="Duan Y."/>
            <person name="Luo F."/>
            <person name="Gmitter F. Jr."/>
        </authorList>
    </citation>
    <scope>NUCLEOTIDE SEQUENCE [LARGE SCALE GENOMIC DNA]</scope>
    <source>
        <strain evidence="2">cv. Valencia</strain>
    </source>
</reference>
<sequence>MWKLKLSEGNCEHDPWITSLNNHIGRQFWEFDPNLGTPEERQQVNKLRNDFTENRFLTKHNSDLFMRLQFAKENACEMKQLPQVKVKDEEEICEEQVVSTTLRRALRFYSSLQAEDGFWPGDYGGPLFLLPGLVMGLFVTGALNAILTMEHRREMIRYLYNHQNRDGGWGLHIEGCSTMFCTALSYVTLRLLGETMDGGDDGAMEKARKWILDRGGVTSIPSWGKMWLSVLGVYEWSGNNPLPPEIWLLPYFLPFHPGRMWCHCRMVYLPMSYLYGTRFVGPFNSLILSLRKELYTLPYHYIDWDHARNLCAKEDLYNPHPMIQDILWGCLHKIGEPLVKKWPFSKLRHNALKTVMQHIHYEDENTQYICIGPVNKVLNMICCWVEDPNSEAYKRHLSRIKDYLWLAEDGMKMQGYNGSQLWDVTFAVQAILATDLVDEYGSTLKKAFSFLKNTQVREDCTGDLNYWYRHISKGGWPFSTPDNGWPVSDCTAEGLKAAILLSQLPADIVGEAIQENQLYDAVNVILSLQNSTGGFASYELTRSYAWLEMINPAETFGDIIIDYQYVECTSAAIQGLKSFMKSYPGHRRKEIEASIEKAIEFIESKQQPDGSWYGSWGVCFTYGTWFGVKGLVTCGKTYENSNSIKKACNFLLSKQLDSGGWGESYLSCQNKVYTNLEGNKSHLVNTAWAMISLIEAGQAHRDPIPLHRAAKVLINSQMENGDFPQQEIMGVFNKNCMISYSAYRNIFPVWALGEYLNRVLLPSKNC</sequence>
<evidence type="ECO:0000313" key="1">
    <source>
        <dbReference type="EMBL" id="KAH9805516.1"/>
    </source>
</evidence>
<protein>
    <submittedName>
        <fullName evidence="1">Cycloartenol synthase</fullName>
    </submittedName>
</protein>
<organism evidence="1 2">
    <name type="scientific">Citrus sinensis</name>
    <name type="common">Sweet orange</name>
    <name type="synonym">Citrus aurantium var. sinensis</name>
    <dbReference type="NCBI Taxonomy" id="2711"/>
    <lineage>
        <taxon>Eukaryota</taxon>
        <taxon>Viridiplantae</taxon>
        <taxon>Streptophyta</taxon>
        <taxon>Embryophyta</taxon>
        <taxon>Tracheophyta</taxon>
        <taxon>Spermatophyta</taxon>
        <taxon>Magnoliopsida</taxon>
        <taxon>eudicotyledons</taxon>
        <taxon>Gunneridae</taxon>
        <taxon>Pentapetalae</taxon>
        <taxon>rosids</taxon>
        <taxon>malvids</taxon>
        <taxon>Sapindales</taxon>
        <taxon>Rutaceae</taxon>
        <taxon>Aurantioideae</taxon>
        <taxon>Citrus</taxon>
    </lineage>
</organism>